<dbReference type="EMBL" id="JASCZI010000084">
    <property type="protein sequence ID" value="MED6108428.1"/>
    <property type="molecule type" value="Genomic_DNA"/>
</dbReference>
<proteinExistence type="predicted"/>
<name>A0ABU6Q9A6_9FABA</name>
<accession>A0ABU6Q9A6</accession>
<protein>
    <submittedName>
        <fullName evidence="1">Uncharacterized protein</fullName>
    </submittedName>
</protein>
<reference evidence="1 2" key="1">
    <citation type="journal article" date="2023" name="Plants (Basel)">
        <title>Bridging the Gap: Combining Genomics and Transcriptomics Approaches to Understand Stylosanthes scabra, an Orphan Legume from the Brazilian Caatinga.</title>
        <authorList>
            <person name="Ferreira-Neto J.R.C."/>
            <person name="da Silva M.D."/>
            <person name="Binneck E."/>
            <person name="de Melo N.F."/>
            <person name="da Silva R.H."/>
            <person name="de Melo A.L.T.M."/>
            <person name="Pandolfi V."/>
            <person name="Bustamante F.O."/>
            <person name="Brasileiro-Vidal A.C."/>
            <person name="Benko-Iseppon A.M."/>
        </authorList>
    </citation>
    <scope>NUCLEOTIDE SEQUENCE [LARGE SCALE GENOMIC DNA]</scope>
    <source>
        <tissue evidence="1">Leaves</tissue>
    </source>
</reference>
<keyword evidence="2" id="KW-1185">Reference proteome</keyword>
<evidence type="ECO:0000313" key="1">
    <source>
        <dbReference type="EMBL" id="MED6108428.1"/>
    </source>
</evidence>
<gene>
    <name evidence="1" type="ORF">PIB30_023835</name>
</gene>
<dbReference type="Proteomes" id="UP001341840">
    <property type="component" value="Unassembled WGS sequence"/>
</dbReference>
<organism evidence="1 2">
    <name type="scientific">Stylosanthes scabra</name>
    <dbReference type="NCBI Taxonomy" id="79078"/>
    <lineage>
        <taxon>Eukaryota</taxon>
        <taxon>Viridiplantae</taxon>
        <taxon>Streptophyta</taxon>
        <taxon>Embryophyta</taxon>
        <taxon>Tracheophyta</taxon>
        <taxon>Spermatophyta</taxon>
        <taxon>Magnoliopsida</taxon>
        <taxon>eudicotyledons</taxon>
        <taxon>Gunneridae</taxon>
        <taxon>Pentapetalae</taxon>
        <taxon>rosids</taxon>
        <taxon>fabids</taxon>
        <taxon>Fabales</taxon>
        <taxon>Fabaceae</taxon>
        <taxon>Papilionoideae</taxon>
        <taxon>50 kb inversion clade</taxon>
        <taxon>dalbergioids sensu lato</taxon>
        <taxon>Dalbergieae</taxon>
        <taxon>Pterocarpus clade</taxon>
        <taxon>Stylosanthes</taxon>
    </lineage>
</organism>
<comment type="caution">
    <text evidence="1">The sequence shown here is derived from an EMBL/GenBank/DDBJ whole genome shotgun (WGS) entry which is preliminary data.</text>
</comment>
<evidence type="ECO:0000313" key="2">
    <source>
        <dbReference type="Proteomes" id="UP001341840"/>
    </source>
</evidence>
<sequence>MGWWWCPLSPATSGRHNFHTGTPIDVSFAATRSSFRPLRFYTKNDVWVINCDEFGCLDAQWREENRNATQLQRIDSCRNRVDSLCHFKNKIWNLRATSRLSPSENRFKVDSIDGFSFQEFFQGIRVDSEGRRIDSYVTGNYESTWGLPKSILMCPEFKFNVQNAFRVDSSSSKSILMKNDLLFNELMSKKDIPPMFKSSVSCIALILVRKDNITRV</sequence>